<evidence type="ECO:0000313" key="1">
    <source>
        <dbReference type="EMBL" id="CAN0474396.1"/>
    </source>
</evidence>
<reference evidence="1" key="2">
    <citation type="submission" date="2025-03" db="EMBL/GenBank/DDBJ databases">
        <authorList>
            <consortium name="ELIXIR-Norway"/>
            <consortium name="Elixir Norway"/>
        </authorList>
    </citation>
    <scope>NUCLEOTIDE SEQUENCE</scope>
</reference>
<dbReference type="Proteomes" id="UP001162501">
    <property type="component" value="Chromosome 31"/>
</dbReference>
<proteinExistence type="predicted"/>
<feature type="non-terminal residue" evidence="1">
    <location>
        <position position="70"/>
    </location>
</feature>
<sequence length="70" mass="7556">MSGGNSARGQQLPKPVRPLPVLSNARSHCKEEPAQSNEDLAQPERQRSLHGPPRKLVSAALSCRRPASGF</sequence>
<gene>
    <name evidence="1" type="ORF">MRATA1EN22A_LOCUS20717</name>
</gene>
<dbReference type="EMBL" id="OX596115">
    <property type="protein sequence ID" value="CAN0474396.1"/>
    <property type="molecule type" value="Genomic_DNA"/>
</dbReference>
<protein>
    <submittedName>
        <fullName evidence="1">Uncharacterized protein</fullName>
    </submittedName>
</protein>
<name>A0AC59ZP81_RANTA</name>
<accession>A0AC59ZP81</accession>
<organism evidence="1 2">
    <name type="scientific">Rangifer tarandus platyrhynchus</name>
    <name type="common">Svalbard reindeer</name>
    <dbReference type="NCBI Taxonomy" id="3082113"/>
    <lineage>
        <taxon>Eukaryota</taxon>
        <taxon>Metazoa</taxon>
        <taxon>Chordata</taxon>
        <taxon>Craniata</taxon>
        <taxon>Vertebrata</taxon>
        <taxon>Euteleostomi</taxon>
        <taxon>Mammalia</taxon>
        <taxon>Eutheria</taxon>
        <taxon>Laurasiatheria</taxon>
        <taxon>Artiodactyla</taxon>
        <taxon>Ruminantia</taxon>
        <taxon>Pecora</taxon>
        <taxon>Cervidae</taxon>
        <taxon>Odocoileinae</taxon>
        <taxon>Rangifer</taxon>
    </lineage>
</organism>
<reference evidence="1" key="1">
    <citation type="submission" date="2023-05" db="EMBL/GenBank/DDBJ databases">
        <authorList>
            <consortium name="ELIXIR-Norway"/>
        </authorList>
    </citation>
    <scope>NUCLEOTIDE SEQUENCE</scope>
</reference>
<evidence type="ECO:0000313" key="2">
    <source>
        <dbReference type="Proteomes" id="UP001162501"/>
    </source>
</evidence>